<feature type="domain" description="N-acetyltransferase" evidence="1">
    <location>
        <begin position="3"/>
        <end position="146"/>
    </location>
</feature>
<evidence type="ECO:0000313" key="2">
    <source>
        <dbReference type="EMBL" id="KRM72172.1"/>
    </source>
</evidence>
<dbReference type="RefSeq" id="WP_057894437.1">
    <property type="nucleotide sequence ID" value="NZ_AYZQ01000002.1"/>
</dbReference>
<proteinExistence type="predicted"/>
<keyword evidence="3" id="KW-1185">Reference proteome</keyword>
<name>A0A0R2B965_9LACO</name>
<dbReference type="AlphaFoldDB" id="A0A0R2B965"/>
<dbReference type="Gene3D" id="3.40.630.30">
    <property type="match status" value="1"/>
</dbReference>
<evidence type="ECO:0000313" key="3">
    <source>
        <dbReference type="Proteomes" id="UP000051672"/>
    </source>
</evidence>
<dbReference type="OrthoDB" id="9789605at2"/>
<organism evidence="2 3">
    <name type="scientific">Lacticaseibacillus brantae DSM 23927</name>
    <dbReference type="NCBI Taxonomy" id="1423727"/>
    <lineage>
        <taxon>Bacteria</taxon>
        <taxon>Bacillati</taxon>
        <taxon>Bacillota</taxon>
        <taxon>Bacilli</taxon>
        <taxon>Lactobacillales</taxon>
        <taxon>Lactobacillaceae</taxon>
        <taxon>Lacticaseibacillus</taxon>
    </lineage>
</organism>
<dbReference type="PATRIC" id="fig|1423727.3.peg.1173"/>
<dbReference type="Pfam" id="PF13508">
    <property type="entry name" value="Acetyltransf_7"/>
    <property type="match status" value="1"/>
</dbReference>
<accession>A0A0R2B965</accession>
<evidence type="ECO:0000259" key="1">
    <source>
        <dbReference type="PROSITE" id="PS51186"/>
    </source>
</evidence>
<sequence>MIEVLKHPTPAQLTRLGEIWLAGNMSAHPFISAAYWRAHLPGVLKAFETATLVVTKDSLTDEIQGFLGLVDDLIAGIFVAADVRSQGLGQSLLHYAQTIRDHLILEVYVDNIRAFALYQRLGFEVVKTAVDPETDAEEYTMEWQATV</sequence>
<dbReference type="PROSITE" id="PS51186">
    <property type="entry name" value="GNAT"/>
    <property type="match status" value="1"/>
</dbReference>
<dbReference type="EMBL" id="AYZQ01000002">
    <property type="protein sequence ID" value="KRM72172.1"/>
    <property type="molecule type" value="Genomic_DNA"/>
</dbReference>
<dbReference type="InterPro" id="IPR000182">
    <property type="entry name" value="GNAT_dom"/>
</dbReference>
<dbReference type="InterPro" id="IPR016181">
    <property type="entry name" value="Acyl_CoA_acyltransferase"/>
</dbReference>
<dbReference type="STRING" id="1423727.FC34_GL001156"/>
<protein>
    <recommendedName>
        <fullName evidence="1">N-acetyltransferase domain-containing protein</fullName>
    </recommendedName>
</protein>
<gene>
    <name evidence="2" type="ORF">FC34_GL001156</name>
</gene>
<comment type="caution">
    <text evidence="2">The sequence shown here is derived from an EMBL/GenBank/DDBJ whole genome shotgun (WGS) entry which is preliminary data.</text>
</comment>
<reference evidence="2 3" key="1">
    <citation type="journal article" date="2015" name="Genome Announc.">
        <title>Expanding the biotechnology potential of lactobacilli through comparative genomics of 213 strains and associated genera.</title>
        <authorList>
            <person name="Sun Z."/>
            <person name="Harris H.M."/>
            <person name="McCann A."/>
            <person name="Guo C."/>
            <person name="Argimon S."/>
            <person name="Zhang W."/>
            <person name="Yang X."/>
            <person name="Jeffery I.B."/>
            <person name="Cooney J.C."/>
            <person name="Kagawa T.F."/>
            <person name="Liu W."/>
            <person name="Song Y."/>
            <person name="Salvetti E."/>
            <person name="Wrobel A."/>
            <person name="Rasinkangas P."/>
            <person name="Parkhill J."/>
            <person name="Rea M.C."/>
            <person name="O'Sullivan O."/>
            <person name="Ritari J."/>
            <person name="Douillard F.P."/>
            <person name="Paul Ross R."/>
            <person name="Yang R."/>
            <person name="Briner A.E."/>
            <person name="Felis G.E."/>
            <person name="de Vos W.M."/>
            <person name="Barrangou R."/>
            <person name="Klaenhammer T.R."/>
            <person name="Caufield P.W."/>
            <person name="Cui Y."/>
            <person name="Zhang H."/>
            <person name="O'Toole P.W."/>
        </authorList>
    </citation>
    <scope>NUCLEOTIDE SEQUENCE [LARGE SCALE GENOMIC DNA]</scope>
    <source>
        <strain evidence="2 3">DSM 23927</strain>
    </source>
</reference>
<dbReference type="GO" id="GO:0016747">
    <property type="term" value="F:acyltransferase activity, transferring groups other than amino-acyl groups"/>
    <property type="evidence" value="ECO:0007669"/>
    <property type="project" value="InterPro"/>
</dbReference>
<dbReference type="Proteomes" id="UP000051672">
    <property type="component" value="Unassembled WGS sequence"/>
</dbReference>
<dbReference type="SUPFAM" id="SSF55729">
    <property type="entry name" value="Acyl-CoA N-acyltransferases (Nat)"/>
    <property type="match status" value="1"/>
</dbReference>